<accession>A0AAV4JH32</accession>
<reference evidence="1 2" key="1">
    <citation type="journal article" date="2021" name="Elife">
        <title>Chloroplast acquisition without the gene transfer in kleptoplastic sea slugs, Plakobranchus ocellatus.</title>
        <authorList>
            <person name="Maeda T."/>
            <person name="Takahashi S."/>
            <person name="Yoshida T."/>
            <person name="Shimamura S."/>
            <person name="Takaki Y."/>
            <person name="Nagai Y."/>
            <person name="Toyoda A."/>
            <person name="Suzuki Y."/>
            <person name="Arimoto A."/>
            <person name="Ishii H."/>
            <person name="Satoh N."/>
            <person name="Nishiyama T."/>
            <person name="Hasebe M."/>
            <person name="Maruyama T."/>
            <person name="Minagawa J."/>
            <person name="Obokata J."/>
            <person name="Shigenobu S."/>
        </authorList>
    </citation>
    <scope>NUCLEOTIDE SEQUENCE [LARGE SCALE GENOMIC DNA]</scope>
</reference>
<dbReference type="InterPro" id="IPR001888">
    <property type="entry name" value="Transposase_1"/>
</dbReference>
<dbReference type="PANTHER" id="PTHR46060">
    <property type="entry name" value="MARINER MOS1 TRANSPOSASE-LIKE PROTEIN"/>
    <property type="match status" value="1"/>
</dbReference>
<keyword evidence="2" id="KW-1185">Reference proteome</keyword>
<name>A0AAV4JH32_9GAST</name>
<dbReference type="Pfam" id="PF01359">
    <property type="entry name" value="Transposase_1"/>
    <property type="match status" value="1"/>
</dbReference>
<dbReference type="InterPro" id="IPR036397">
    <property type="entry name" value="RNaseH_sf"/>
</dbReference>
<gene>
    <name evidence="1" type="ORF">ElyMa_005089200</name>
</gene>
<dbReference type="AlphaFoldDB" id="A0AAV4JH32"/>
<comment type="caution">
    <text evidence="1">The sequence shown here is derived from an EMBL/GenBank/DDBJ whole genome shotgun (WGS) entry which is preliminary data.</text>
</comment>
<dbReference type="PANTHER" id="PTHR46060:SF1">
    <property type="entry name" value="MARINER MOS1 TRANSPOSASE-LIKE PROTEIN"/>
    <property type="match status" value="1"/>
</dbReference>
<sequence length="86" mass="9996">MEGVVHMEYLEQGQTLNSERYISILRPLKLRLRCVRQDKDSILQPENAHPHSCRQTQDAFRQLELTTLPQLACSPDLALSDLYLFL</sequence>
<dbReference type="Gene3D" id="3.30.420.10">
    <property type="entry name" value="Ribonuclease H-like superfamily/Ribonuclease H"/>
    <property type="match status" value="1"/>
</dbReference>
<dbReference type="EMBL" id="BMAT01010172">
    <property type="protein sequence ID" value="GFS21661.1"/>
    <property type="molecule type" value="Genomic_DNA"/>
</dbReference>
<organism evidence="1 2">
    <name type="scientific">Elysia marginata</name>
    <dbReference type="NCBI Taxonomy" id="1093978"/>
    <lineage>
        <taxon>Eukaryota</taxon>
        <taxon>Metazoa</taxon>
        <taxon>Spiralia</taxon>
        <taxon>Lophotrochozoa</taxon>
        <taxon>Mollusca</taxon>
        <taxon>Gastropoda</taxon>
        <taxon>Heterobranchia</taxon>
        <taxon>Euthyneura</taxon>
        <taxon>Panpulmonata</taxon>
        <taxon>Sacoglossa</taxon>
        <taxon>Placobranchoidea</taxon>
        <taxon>Plakobranchidae</taxon>
        <taxon>Elysia</taxon>
    </lineage>
</organism>
<evidence type="ECO:0000313" key="2">
    <source>
        <dbReference type="Proteomes" id="UP000762676"/>
    </source>
</evidence>
<dbReference type="InterPro" id="IPR052709">
    <property type="entry name" value="Transposase-MT_Hybrid"/>
</dbReference>
<dbReference type="GO" id="GO:0003676">
    <property type="term" value="F:nucleic acid binding"/>
    <property type="evidence" value="ECO:0007669"/>
    <property type="project" value="InterPro"/>
</dbReference>
<dbReference type="Proteomes" id="UP000762676">
    <property type="component" value="Unassembled WGS sequence"/>
</dbReference>
<proteinExistence type="predicted"/>
<protein>
    <submittedName>
        <fullName evidence="1">Mariner mos1 transposase</fullName>
    </submittedName>
</protein>
<evidence type="ECO:0000313" key="1">
    <source>
        <dbReference type="EMBL" id="GFS21661.1"/>
    </source>
</evidence>